<evidence type="ECO:0000259" key="5">
    <source>
        <dbReference type="PROSITE" id="PS50109"/>
    </source>
</evidence>
<feature type="domain" description="Histidine kinase" evidence="5">
    <location>
        <begin position="272"/>
        <end position="483"/>
    </location>
</feature>
<reference evidence="6 7" key="1">
    <citation type="submission" date="2023-11" db="EMBL/GenBank/DDBJ databases">
        <title>A Novel Polar Bacteriovorax (B. antarcticus) Isolated from the Biocrust in Antarctica.</title>
        <authorList>
            <person name="Mun W."/>
            <person name="Choi S.Y."/>
            <person name="Mitchell R.J."/>
        </authorList>
    </citation>
    <scope>NUCLEOTIDE SEQUENCE [LARGE SCALE GENOMIC DNA]</scope>
    <source>
        <strain evidence="6 7">PP10</strain>
    </source>
</reference>
<keyword evidence="7" id="KW-1185">Reference proteome</keyword>
<dbReference type="Pfam" id="PF00512">
    <property type="entry name" value="HisKA"/>
    <property type="match status" value="1"/>
</dbReference>
<keyword evidence="3" id="KW-0597">Phosphoprotein</keyword>
<dbReference type="InterPro" id="IPR005467">
    <property type="entry name" value="His_kinase_dom"/>
</dbReference>
<dbReference type="InterPro" id="IPR004358">
    <property type="entry name" value="Sig_transdc_His_kin-like_C"/>
</dbReference>
<dbReference type="PRINTS" id="PR00344">
    <property type="entry name" value="BCTRLSENSOR"/>
</dbReference>
<dbReference type="SUPFAM" id="SSF47384">
    <property type="entry name" value="Homodimeric domain of signal transducing histidine kinase"/>
    <property type="match status" value="1"/>
</dbReference>
<dbReference type="EMBL" id="JAYGJQ010000003">
    <property type="protein sequence ID" value="MEA9358110.1"/>
    <property type="molecule type" value="Genomic_DNA"/>
</dbReference>
<evidence type="ECO:0000256" key="2">
    <source>
        <dbReference type="ARBA" id="ARBA00012438"/>
    </source>
</evidence>
<dbReference type="GO" id="GO:0005524">
    <property type="term" value="F:ATP binding"/>
    <property type="evidence" value="ECO:0007669"/>
    <property type="project" value="UniProtKB-KW"/>
</dbReference>
<dbReference type="Proteomes" id="UP001302274">
    <property type="component" value="Unassembled WGS sequence"/>
</dbReference>
<evidence type="ECO:0000256" key="4">
    <source>
        <dbReference type="SAM" id="Phobius"/>
    </source>
</evidence>
<protein>
    <recommendedName>
        <fullName evidence="2">histidine kinase</fullName>
        <ecNumber evidence="2">2.7.13.3</ecNumber>
    </recommendedName>
</protein>
<organism evidence="6 7">
    <name type="scientific">Bacteriovorax antarcticus</name>
    <dbReference type="NCBI Taxonomy" id="3088717"/>
    <lineage>
        <taxon>Bacteria</taxon>
        <taxon>Pseudomonadati</taxon>
        <taxon>Bdellovibrionota</taxon>
        <taxon>Bacteriovoracia</taxon>
        <taxon>Bacteriovoracales</taxon>
        <taxon>Bacteriovoracaceae</taxon>
        <taxon>Bacteriovorax</taxon>
    </lineage>
</organism>
<proteinExistence type="predicted"/>
<feature type="transmembrane region" description="Helical" evidence="4">
    <location>
        <begin position="15"/>
        <end position="36"/>
    </location>
</feature>
<dbReference type="Gene3D" id="6.10.340.10">
    <property type="match status" value="1"/>
</dbReference>
<dbReference type="InterPro" id="IPR003661">
    <property type="entry name" value="HisK_dim/P_dom"/>
</dbReference>
<evidence type="ECO:0000256" key="1">
    <source>
        <dbReference type="ARBA" id="ARBA00000085"/>
    </source>
</evidence>
<evidence type="ECO:0000313" key="7">
    <source>
        <dbReference type="Proteomes" id="UP001302274"/>
    </source>
</evidence>
<evidence type="ECO:0000256" key="3">
    <source>
        <dbReference type="ARBA" id="ARBA00022553"/>
    </source>
</evidence>
<feature type="transmembrane region" description="Helical" evidence="4">
    <location>
        <begin position="154"/>
        <end position="176"/>
    </location>
</feature>
<dbReference type="PANTHER" id="PTHR43065">
    <property type="entry name" value="SENSOR HISTIDINE KINASE"/>
    <property type="match status" value="1"/>
</dbReference>
<dbReference type="InterPro" id="IPR036097">
    <property type="entry name" value="HisK_dim/P_sf"/>
</dbReference>
<gene>
    <name evidence="6" type="ORF">SHI21_17890</name>
</gene>
<dbReference type="SMART" id="SM00388">
    <property type="entry name" value="HisKA"/>
    <property type="match status" value="1"/>
</dbReference>
<accession>A0ABU5W2S9</accession>
<comment type="catalytic activity">
    <reaction evidence="1">
        <text>ATP + protein L-histidine = ADP + protein N-phospho-L-histidine.</text>
        <dbReference type="EC" id="2.7.13.3"/>
    </reaction>
</comment>
<keyword evidence="6" id="KW-0067">ATP-binding</keyword>
<sequence>MNNTNQPSLAKRLTVSTIALIAGTLIIVTGIVYLTIVSFGNKFLDNELQEKSNFIQKAFAVPIWTYDQYQINEIGNSLLGDAKYTYVSALKVETTTNETLFEKTQDKKSDYFRTASLPFTKTRVIDIYKDDRKIGMISVAMTNYGYIKAFRDQFIIIIIAMTILMIIISKLASYYINKTLTVPLTKILTHVHHIEEENYTQHELANLPRELDSISRALNQAASVIEKRNKDIMFYTNDLEKLVQHRTAELEEQMMKNLNTARLAAVGEMAADVAHEINNPLTVIDLHAAKLKRLQSGLPEDVSHSIDKVQQMVKRIGKIIKGLKSLSRDGHADPLVAFSISSMIEDVKMLVEMKVRSHDIRFDVVIPDPGLQAIGREVQISQVLVNIIGNAVDAVTGLPDKWIRVEVKEKDDKVYFYITDCGKGIPPDLQEKIMHPFFTTKGVNKGTGLGLSISKNIIEEHDGHLEYNKESPNTQFVFTLKKA</sequence>
<dbReference type="SMART" id="SM00387">
    <property type="entry name" value="HATPase_c"/>
    <property type="match status" value="1"/>
</dbReference>
<keyword evidence="6" id="KW-0547">Nucleotide-binding</keyword>
<keyword evidence="4" id="KW-1133">Transmembrane helix</keyword>
<dbReference type="RefSeq" id="WP_323578381.1">
    <property type="nucleotide sequence ID" value="NZ_JAYGJQ010000003.1"/>
</dbReference>
<dbReference type="InterPro" id="IPR036890">
    <property type="entry name" value="HATPase_C_sf"/>
</dbReference>
<comment type="caution">
    <text evidence="6">The sequence shown here is derived from an EMBL/GenBank/DDBJ whole genome shotgun (WGS) entry which is preliminary data.</text>
</comment>
<dbReference type="PROSITE" id="PS50109">
    <property type="entry name" value="HIS_KIN"/>
    <property type="match status" value="1"/>
</dbReference>
<dbReference type="CDD" id="cd00082">
    <property type="entry name" value="HisKA"/>
    <property type="match status" value="1"/>
</dbReference>
<keyword evidence="4" id="KW-0472">Membrane</keyword>
<dbReference type="EC" id="2.7.13.3" evidence="2"/>
<dbReference type="Gene3D" id="1.10.287.130">
    <property type="match status" value="1"/>
</dbReference>
<evidence type="ECO:0000313" key="6">
    <source>
        <dbReference type="EMBL" id="MEA9358110.1"/>
    </source>
</evidence>
<name>A0ABU5W2S9_9BACT</name>
<dbReference type="Pfam" id="PF02518">
    <property type="entry name" value="HATPase_c"/>
    <property type="match status" value="1"/>
</dbReference>
<keyword evidence="4" id="KW-0812">Transmembrane</keyword>
<dbReference type="InterPro" id="IPR003594">
    <property type="entry name" value="HATPase_dom"/>
</dbReference>
<dbReference type="SUPFAM" id="SSF55874">
    <property type="entry name" value="ATPase domain of HSP90 chaperone/DNA topoisomerase II/histidine kinase"/>
    <property type="match status" value="1"/>
</dbReference>
<dbReference type="Gene3D" id="3.30.565.10">
    <property type="entry name" value="Histidine kinase-like ATPase, C-terminal domain"/>
    <property type="match status" value="1"/>
</dbReference>